<feature type="signal peptide" evidence="15">
    <location>
        <begin position="1"/>
        <end position="35"/>
    </location>
</feature>
<keyword evidence="18" id="KW-1185">Reference proteome</keyword>
<dbReference type="PRINTS" id="PR00722">
    <property type="entry name" value="CHYMOTRYPSIN"/>
</dbReference>
<dbReference type="InterPro" id="IPR043504">
    <property type="entry name" value="Peptidase_S1_PA_chymotrypsin"/>
</dbReference>
<dbReference type="RefSeq" id="WP_030534314.1">
    <property type="nucleotide sequence ID" value="NZ_JOIJ01000028.1"/>
</dbReference>
<evidence type="ECO:0000256" key="8">
    <source>
        <dbReference type="ARBA" id="ARBA00022801"/>
    </source>
</evidence>
<dbReference type="PANTHER" id="PTHR24276:SF98">
    <property type="entry name" value="FI18310P1-RELATED"/>
    <property type="match status" value="1"/>
</dbReference>
<dbReference type="GO" id="GO:0006508">
    <property type="term" value="P:proteolysis"/>
    <property type="evidence" value="ECO:0007669"/>
    <property type="project" value="UniProtKB-KW"/>
</dbReference>
<comment type="caution">
    <text evidence="17">The sequence shown here is derived from an EMBL/GenBank/DDBJ whole genome shotgun (WGS) entry which is preliminary data.</text>
</comment>
<evidence type="ECO:0000256" key="14">
    <source>
        <dbReference type="RuleBase" id="RU363034"/>
    </source>
</evidence>
<evidence type="ECO:0000256" key="9">
    <source>
        <dbReference type="ARBA" id="ARBA00022824"/>
    </source>
</evidence>
<evidence type="ECO:0000259" key="16">
    <source>
        <dbReference type="PROSITE" id="PS50240"/>
    </source>
</evidence>
<comment type="subcellular location">
    <subcellularLocation>
        <location evidence="1">Endoplasmic reticulum</location>
    </subcellularLocation>
    <subcellularLocation>
        <location evidence="2">Golgi apparatus</location>
    </subcellularLocation>
    <subcellularLocation>
        <location evidence="3">Secreted</location>
    </subcellularLocation>
</comment>
<evidence type="ECO:0000313" key="17">
    <source>
        <dbReference type="EMBL" id="TWH22976.1"/>
    </source>
</evidence>
<evidence type="ECO:0000256" key="11">
    <source>
        <dbReference type="ARBA" id="ARBA00023034"/>
    </source>
</evidence>
<evidence type="ECO:0000256" key="2">
    <source>
        <dbReference type="ARBA" id="ARBA00004555"/>
    </source>
</evidence>
<keyword evidence="13" id="KW-0325">Glycoprotein</keyword>
<feature type="domain" description="Peptidase S1" evidence="16">
    <location>
        <begin position="40"/>
        <end position="254"/>
    </location>
</feature>
<dbReference type="InterPro" id="IPR001314">
    <property type="entry name" value="Peptidase_S1A"/>
</dbReference>
<dbReference type="Proteomes" id="UP000317303">
    <property type="component" value="Unassembled WGS sequence"/>
</dbReference>
<dbReference type="InterPro" id="IPR018114">
    <property type="entry name" value="TRYPSIN_HIS"/>
</dbReference>
<keyword evidence="5" id="KW-0964">Secreted</keyword>
<dbReference type="InterPro" id="IPR001254">
    <property type="entry name" value="Trypsin_dom"/>
</dbReference>
<keyword evidence="8 14" id="KW-0378">Hydrolase</keyword>
<feature type="chain" id="PRO_5025012410" evidence="15">
    <location>
        <begin position="36"/>
        <end position="265"/>
    </location>
</feature>
<evidence type="ECO:0000256" key="5">
    <source>
        <dbReference type="ARBA" id="ARBA00022525"/>
    </source>
</evidence>
<evidence type="ECO:0000256" key="4">
    <source>
        <dbReference type="ARBA" id="ARBA00007664"/>
    </source>
</evidence>
<proteinExistence type="inferred from homology"/>
<dbReference type="PANTHER" id="PTHR24276">
    <property type="entry name" value="POLYSERASE-RELATED"/>
    <property type="match status" value="1"/>
</dbReference>
<dbReference type="GO" id="GO:0004252">
    <property type="term" value="F:serine-type endopeptidase activity"/>
    <property type="evidence" value="ECO:0007669"/>
    <property type="project" value="InterPro"/>
</dbReference>
<dbReference type="InterPro" id="IPR033116">
    <property type="entry name" value="TRYPSIN_SER"/>
</dbReference>
<evidence type="ECO:0000256" key="15">
    <source>
        <dbReference type="SAM" id="SignalP"/>
    </source>
</evidence>
<keyword evidence="6 14" id="KW-0645">Protease</keyword>
<evidence type="ECO:0000256" key="1">
    <source>
        <dbReference type="ARBA" id="ARBA00004240"/>
    </source>
</evidence>
<dbReference type="GO" id="GO:0007599">
    <property type="term" value="P:hemostasis"/>
    <property type="evidence" value="ECO:0007669"/>
    <property type="project" value="UniProtKB-KW"/>
</dbReference>
<dbReference type="EMBL" id="VLJV01000001">
    <property type="protein sequence ID" value="TWH22976.1"/>
    <property type="molecule type" value="Genomic_DNA"/>
</dbReference>
<dbReference type="AlphaFoldDB" id="A0A660CHY4"/>
<dbReference type="FunFam" id="2.40.10.10:FF:000011">
    <property type="entry name" value="Coagulation factor X"/>
    <property type="match status" value="1"/>
</dbReference>
<dbReference type="OrthoDB" id="1496095at2"/>
<protein>
    <submittedName>
        <fullName evidence="17">Trypsin</fullName>
    </submittedName>
</protein>
<evidence type="ECO:0000256" key="10">
    <source>
        <dbReference type="ARBA" id="ARBA00022825"/>
    </source>
</evidence>
<reference evidence="17 18" key="1">
    <citation type="submission" date="2019-07" db="EMBL/GenBank/DDBJ databases">
        <title>R&amp;d 2014.</title>
        <authorList>
            <person name="Klenk H.-P."/>
        </authorList>
    </citation>
    <scope>NUCLEOTIDE SEQUENCE [LARGE SCALE GENOMIC DNA]</scope>
    <source>
        <strain evidence="17 18">DSM 43194</strain>
    </source>
</reference>
<dbReference type="InterPro" id="IPR050430">
    <property type="entry name" value="Peptidase_S1"/>
</dbReference>
<dbReference type="SMART" id="SM00020">
    <property type="entry name" value="Tryp_SPc"/>
    <property type="match status" value="1"/>
</dbReference>
<keyword evidence="15" id="KW-0732">Signal</keyword>
<keyword evidence="9" id="KW-0256">Endoplasmic reticulum</keyword>
<dbReference type="GO" id="GO:0005576">
    <property type="term" value="C:extracellular region"/>
    <property type="evidence" value="ECO:0007669"/>
    <property type="project" value="UniProtKB-SubCell"/>
</dbReference>
<name>A0A660CHY4_9PSEU</name>
<keyword evidence="12" id="KW-1015">Disulfide bond</keyword>
<evidence type="ECO:0000256" key="3">
    <source>
        <dbReference type="ARBA" id="ARBA00004613"/>
    </source>
</evidence>
<evidence type="ECO:0000313" key="18">
    <source>
        <dbReference type="Proteomes" id="UP000317303"/>
    </source>
</evidence>
<evidence type="ECO:0000256" key="6">
    <source>
        <dbReference type="ARBA" id="ARBA00022670"/>
    </source>
</evidence>
<dbReference type="Gene3D" id="2.40.10.10">
    <property type="entry name" value="Trypsin-like serine proteases"/>
    <property type="match status" value="1"/>
</dbReference>
<accession>A0A660CHY4</accession>
<dbReference type="PROSITE" id="PS50240">
    <property type="entry name" value="TRYPSIN_DOM"/>
    <property type="match status" value="1"/>
</dbReference>
<keyword evidence="7" id="KW-0356">Hemostasis</keyword>
<keyword evidence="10 14" id="KW-0720">Serine protease</keyword>
<dbReference type="Pfam" id="PF00089">
    <property type="entry name" value="Trypsin"/>
    <property type="match status" value="1"/>
</dbReference>
<keyword evidence="11" id="KW-0333">Golgi apparatus</keyword>
<comment type="similarity">
    <text evidence="4">Belongs to the peptidase S1 family.</text>
</comment>
<dbReference type="PROSITE" id="PS00135">
    <property type="entry name" value="TRYPSIN_SER"/>
    <property type="match status" value="1"/>
</dbReference>
<dbReference type="PROSITE" id="PS00134">
    <property type="entry name" value="TRYPSIN_HIS"/>
    <property type="match status" value="1"/>
</dbReference>
<dbReference type="CDD" id="cd00190">
    <property type="entry name" value="Tryp_SPc"/>
    <property type="match status" value="1"/>
</dbReference>
<evidence type="ECO:0000256" key="7">
    <source>
        <dbReference type="ARBA" id="ARBA00022696"/>
    </source>
</evidence>
<organism evidence="17 18">
    <name type="scientific">Prauserella rugosa</name>
    <dbReference type="NCBI Taxonomy" id="43354"/>
    <lineage>
        <taxon>Bacteria</taxon>
        <taxon>Bacillati</taxon>
        <taxon>Actinomycetota</taxon>
        <taxon>Actinomycetes</taxon>
        <taxon>Pseudonocardiales</taxon>
        <taxon>Pseudonocardiaceae</taxon>
        <taxon>Prauserella</taxon>
    </lineage>
</organism>
<sequence length="265" mass="27334">MPVKSAPSRAMARTLAVAATSLTAAAMLPAATATAAEPYVVGGKETAVADHSYAVYLTDDRGRQFCGGTLTSSRQVVTAAHCADAMPADELGVVGGRQDTRTDEGIEAGVRDVWMPSDYDNPIEGDDIAVLSLDRAMPFRVAEVADAGDAQLYKAGTKATVLGWGRVEESGEQSTTLRSAQVPVVDDATCADAYTAYDKNAMLCAGYPKGGVDACQGDSGGPLMVGDTLIGVVSWGEGCAKPGKPGVYTRVSTYEPQLGGQAIDS</sequence>
<gene>
    <name evidence="17" type="ORF">JD82_04868</name>
</gene>
<evidence type="ECO:0000256" key="12">
    <source>
        <dbReference type="ARBA" id="ARBA00023157"/>
    </source>
</evidence>
<evidence type="ECO:0000256" key="13">
    <source>
        <dbReference type="ARBA" id="ARBA00023180"/>
    </source>
</evidence>
<dbReference type="SUPFAM" id="SSF50494">
    <property type="entry name" value="Trypsin-like serine proteases"/>
    <property type="match status" value="1"/>
</dbReference>
<dbReference type="InterPro" id="IPR009003">
    <property type="entry name" value="Peptidase_S1_PA"/>
</dbReference>